<feature type="domain" description="AAA" evidence="1">
    <location>
        <begin position="2"/>
        <end position="125"/>
    </location>
</feature>
<dbReference type="Pfam" id="PF13614">
    <property type="entry name" value="AAA_31"/>
    <property type="match status" value="1"/>
</dbReference>
<keyword evidence="2" id="KW-0614">Plasmid</keyword>
<dbReference type="AlphaFoldDB" id="A0A826GQ87"/>
<name>A0A826GQ87_9SPIR</name>
<proteinExistence type="predicted"/>
<dbReference type="PANTHER" id="PTHR13696">
    <property type="entry name" value="P-LOOP CONTAINING NUCLEOSIDE TRIPHOSPHATE HYDROLASE"/>
    <property type="match status" value="1"/>
</dbReference>
<sequence>MLIDIDTQASTTSYFYEKIKENNIDLEKNICEVLKDNLGINDTIINLENNLNLIPGYLTLHSLNGDFHCLNKHKAIDLKLKNPLEIKRLKINYDYILIDTNPSLDLTLRCALNATHYIAIPMTAGKWTF</sequence>
<dbReference type="EMBL" id="ABJZ02000006">
    <property type="protein sequence ID" value="EEH00269.1"/>
    <property type="molecule type" value="Genomic_DNA"/>
</dbReference>
<dbReference type="Proteomes" id="UP000006166">
    <property type="component" value="Unassembled WGS sequence"/>
</dbReference>
<dbReference type="PANTHER" id="PTHR13696:SF99">
    <property type="entry name" value="COBYRINIC ACID AC-DIAMIDE SYNTHASE"/>
    <property type="match status" value="1"/>
</dbReference>
<comment type="caution">
    <text evidence="2">The sequence shown here is derived from an EMBL/GenBank/DDBJ whole genome shotgun (WGS) entry which is preliminary data.</text>
</comment>
<dbReference type="InterPro" id="IPR050678">
    <property type="entry name" value="DNA_Partitioning_ATPase"/>
</dbReference>
<keyword evidence="3" id="KW-1185">Reference proteome</keyword>
<reference evidence="2 3" key="1">
    <citation type="journal article" date="2011" name="J. Bacteriol.">
        <title>Whole genome sequence of an unusual Borrelia burgdorferi sensu lato isolate.</title>
        <authorList>
            <person name="Casjens S.R."/>
            <person name="Fraser-Liggett C.M."/>
            <person name="Mongodin E.F."/>
            <person name="Qiu W.G."/>
            <person name="Dunn J.J."/>
            <person name="Luft B.J."/>
            <person name="Schutzer S.E."/>
        </authorList>
    </citation>
    <scope>NUCLEOTIDE SEQUENCE [LARGE SCALE GENOMIC DNA]</scope>
    <source>
        <strain evidence="2 3">SV1</strain>
    </source>
</reference>
<accession>A0A826GQ87</accession>
<dbReference type="Gene3D" id="3.40.50.300">
    <property type="entry name" value="P-loop containing nucleotide triphosphate hydrolases"/>
    <property type="match status" value="1"/>
</dbReference>
<evidence type="ECO:0000313" key="2">
    <source>
        <dbReference type="EMBL" id="EEH00269.1"/>
    </source>
</evidence>
<evidence type="ECO:0000259" key="1">
    <source>
        <dbReference type="Pfam" id="PF13614"/>
    </source>
</evidence>
<dbReference type="InterPro" id="IPR027417">
    <property type="entry name" value="P-loop_NTPase"/>
</dbReference>
<dbReference type="SUPFAM" id="SSF52540">
    <property type="entry name" value="P-loop containing nucleoside triphosphate hydrolases"/>
    <property type="match status" value="1"/>
</dbReference>
<gene>
    <name evidence="2" type="ORF">BSV1_M59</name>
</gene>
<evidence type="ECO:0000313" key="3">
    <source>
        <dbReference type="Proteomes" id="UP000006166"/>
    </source>
</evidence>
<geneLocation type="plasmid" evidence="2">
    <name>lp32-6</name>
</geneLocation>
<protein>
    <submittedName>
        <fullName evidence="2">CobQ/CobB/MinD/ParA nucleotide binding domain protein</fullName>
    </submittedName>
</protein>
<dbReference type="InterPro" id="IPR025669">
    <property type="entry name" value="AAA_dom"/>
</dbReference>
<organism evidence="2 3">
    <name type="scientific">Borreliella finlandensis</name>
    <dbReference type="NCBI Taxonomy" id="498741"/>
    <lineage>
        <taxon>Bacteria</taxon>
        <taxon>Pseudomonadati</taxon>
        <taxon>Spirochaetota</taxon>
        <taxon>Spirochaetia</taxon>
        <taxon>Spirochaetales</taxon>
        <taxon>Borreliaceae</taxon>
        <taxon>Borreliella</taxon>
    </lineage>
</organism>